<keyword evidence="3" id="KW-1185">Reference proteome</keyword>
<dbReference type="PANTHER" id="PTHR14209">
    <property type="entry name" value="ISOAMYL ACETATE-HYDROLYZING ESTERASE 1"/>
    <property type="match status" value="1"/>
</dbReference>
<dbReference type="Gene3D" id="3.40.50.1110">
    <property type="entry name" value="SGNH hydrolase"/>
    <property type="match status" value="1"/>
</dbReference>
<dbReference type="Proteomes" id="UP000190831">
    <property type="component" value="Chromosome F"/>
</dbReference>
<protein>
    <submittedName>
        <fullName evidence="2">LAFE_0F03642g1_1</fullName>
    </submittedName>
</protein>
<dbReference type="InterPro" id="IPR045136">
    <property type="entry name" value="Iah1-like"/>
</dbReference>
<dbReference type="InterPro" id="IPR036514">
    <property type="entry name" value="SGNH_hydro_sf"/>
</dbReference>
<name>A0A1G4MEF9_LACFM</name>
<dbReference type="InterPro" id="IPR013830">
    <property type="entry name" value="SGNH_hydro"/>
</dbReference>
<dbReference type="OrthoDB" id="671439at2759"/>
<dbReference type="FunFam" id="3.40.50.1110:FF:000022">
    <property type="entry name" value="Isoamyl acetate-hydrolyzing esterase"/>
    <property type="match status" value="1"/>
</dbReference>
<dbReference type="CDD" id="cd01838">
    <property type="entry name" value="Isoamyl_acetate_hydrolase_like"/>
    <property type="match status" value="1"/>
</dbReference>
<evidence type="ECO:0000313" key="2">
    <source>
        <dbReference type="EMBL" id="SCW02311.1"/>
    </source>
</evidence>
<sequence>MSLKYQKFLLFGDSITEFAFASSRLPNFDEFSLGAALVNTYTRRMDIIQRGFSGYNSRWALKIIPQILEQAGPDIVMATLFFGTNDAALGGSQRVDLPEFKLNMKKMVKILKDRGIRPILVGPALHDKNNWEPRKPEEVAAGFVRSNENNKLYSDAGEKLAKEERIPFVNLYQAFSSERNDSWQSLLSDGIHFTGKGYEVFFNELMKVIEESYPEYSPQNMEYKLPEWREVDEKGSVLDDYLNH</sequence>
<reference evidence="3" key="1">
    <citation type="submission" date="2016-03" db="EMBL/GenBank/DDBJ databases">
        <authorList>
            <person name="Devillers H."/>
        </authorList>
    </citation>
    <scope>NUCLEOTIDE SEQUENCE [LARGE SCALE GENOMIC DNA]</scope>
</reference>
<evidence type="ECO:0000313" key="3">
    <source>
        <dbReference type="Proteomes" id="UP000190831"/>
    </source>
</evidence>
<accession>A0A1G4MEF9</accession>
<evidence type="ECO:0000259" key="1">
    <source>
        <dbReference type="Pfam" id="PF13472"/>
    </source>
</evidence>
<dbReference type="Pfam" id="PF13472">
    <property type="entry name" value="Lipase_GDSL_2"/>
    <property type="match status" value="1"/>
</dbReference>
<feature type="domain" description="SGNH hydrolase-type esterase" evidence="1">
    <location>
        <begin position="10"/>
        <end position="200"/>
    </location>
</feature>
<proteinExistence type="predicted"/>
<organism evidence="2 3">
    <name type="scientific">Lachancea fermentati</name>
    <name type="common">Zygosaccharomyces fermentati</name>
    <dbReference type="NCBI Taxonomy" id="4955"/>
    <lineage>
        <taxon>Eukaryota</taxon>
        <taxon>Fungi</taxon>
        <taxon>Dikarya</taxon>
        <taxon>Ascomycota</taxon>
        <taxon>Saccharomycotina</taxon>
        <taxon>Saccharomycetes</taxon>
        <taxon>Saccharomycetales</taxon>
        <taxon>Saccharomycetaceae</taxon>
        <taxon>Lachancea</taxon>
    </lineage>
</organism>
<dbReference type="EMBL" id="LT598490">
    <property type="protein sequence ID" value="SCW02311.1"/>
    <property type="molecule type" value="Genomic_DNA"/>
</dbReference>
<dbReference type="PANTHER" id="PTHR14209:SF19">
    <property type="entry name" value="ISOAMYL ACETATE-HYDROLYZING ESTERASE 1 HOMOLOG"/>
    <property type="match status" value="1"/>
</dbReference>
<dbReference type="SUPFAM" id="SSF52266">
    <property type="entry name" value="SGNH hydrolase"/>
    <property type="match status" value="1"/>
</dbReference>
<dbReference type="OMA" id="VPIDRYK"/>
<gene>
    <name evidence="2" type="ORF">LAFE_0F03642G</name>
</gene>
<dbReference type="AlphaFoldDB" id="A0A1G4MEF9"/>
<dbReference type="STRING" id="4955.A0A1G4MEF9"/>